<comment type="caution">
    <text evidence="4">The sequence shown here is derived from an EMBL/GenBank/DDBJ whole genome shotgun (WGS) entry which is preliminary data.</text>
</comment>
<dbReference type="PANTHER" id="PTHR36120:SF1">
    <property type="entry name" value="L-FUCOSE ISOMERASE C-TERMINAL DOMAIN-CONTAINING PROTEIN"/>
    <property type="match status" value="1"/>
</dbReference>
<dbReference type="EMBL" id="VFRP01000026">
    <property type="protein sequence ID" value="TPE47985.1"/>
    <property type="molecule type" value="Genomic_DNA"/>
</dbReference>
<dbReference type="RefSeq" id="WP_140455736.1">
    <property type="nucleotide sequence ID" value="NZ_VFRP01000026.1"/>
</dbReference>
<dbReference type="GO" id="GO:0005737">
    <property type="term" value="C:cytoplasm"/>
    <property type="evidence" value="ECO:0007669"/>
    <property type="project" value="InterPro"/>
</dbReference>
<name>A0A501WHS6_9RHOB</name>
<dbReference type="Pfam" id="PF02952">
    <property type="entry name" value="Fucose_iso_C"/>
    <property type="match status" value="1"/>
</dbReference>
<evidence type="ECO:0000256" key="2">
    <source>
        <dbReference type="ARBA" id="ARBA00023277"/>
    </source>
</evidence>
<sequence length="491" mass="53832">MTRTIRRDVTLGVVIGSRAFFSAAPCRAAREAVLGHLDALGIRAITLSFEATLNGAVQSIPDAELYARHFRAHAEEIDGLVICLPNFGDEIAIIELVSRAKLGVPILLQASNDENDKVDVNSRRDAFCGKISVSNNFWQYGVPFTETATHTCDEAGPAFRGDLERFARICRTVRGLKGARLGAIGARTGAFQTMRYSEKLLQEGGVTVVTADLSELMGRAERLREDDPVLAAKLAAIKSYGTIPEHIKPEQIARQARWSVTVDRWIEENECDASAIQCWRSLQDNFGCATCVTMSMMGEELMPSACEVDVMGALSMYALALASGAPPAILDWNNNFGAEPEMCVCTHCGNFPRKFIGDTPEIGELDVLGTVIGREKCFGAVKGKVKAGPMTFFRVSSDDRAGTLKTYLGQGDFTDDPYPMDGGIAVCRVPGLRRLMRFVTRNGFEHHVAMVRGHHADVVEEAVTRYLGWPIYHHGAEPEPLLFDPRARFRG</sequence>
<feature type="domain" description="L-fucose isomerase C-terminal" evidence="3">
    <location>
        <begin position="345"/>
        <end position="473"/>
    </location>
</feature>
<keyword evidence="1 4" id="KW-0413">Isomerase</keyword>
<dbReference type="OrthoDB" id="5838738at2"/>
<reference evidence="4 5" key="1">
    <citation type="submission" date="2019-06" db="EMBL/GenBank/DDBJ databases">
        <title>A novel bacterium of genus Amaricoccus, isolated from marine sediment.</title>
        <authorList>
            <person name="Huang H."/>
            <person name="Mo K."/>
            <person name="Hu Y."/>
        </authorList>
    </citation>
    <scope>NUCLEOTIDE SEQUENCE [LARGE SCALE GENOMIC DNA]</scope>
    <source>
        <strain evidence="4 5">HB172011</strain>
    </source>
</reference>
<dbReference type="GO" id="GO:0006004">
    <property type="term" value="P:fucose metabolic process"/>
    <property type="evidence" value="ECO:0007669"/>
    <property type="project" value="InterPro"/>
</dbReference>
<dbReference type="PANTHER" id="PTHR36120">
    <property type="entry name" value="FUCOSE ISOMERASE"/>
    <property type="match status" value="1"/>
</dbReference>
<dbReference type="InterPro" id="IPR015888">
    <property type="entry name" value="Fuc_isomerase_C"/>
</dbReference>
<keyword evidence="5" id="KW-1185">Reference proteome</keyword>
<evidence type="ECO:0000256" key="1">
    <source>
        <dbReference type="ARBA" id="ARBA00023235"/>
    </source>
</evidence>
<dbReference type="AlphaFoldDB" id="A0A501WHS6"/>
<keyword evidence="2" id="KW-0119">Carbohydrate metabolism</keyword>
<organism evidence="4 5">
    <name type="scientific">Amaricoccus solimangrovi</name>
    <dbReference type="NCBI Taxonomy" id="2589815"/>
    <lineage>
        <taxon>Bacteria</taxon>
        <taxon>Pseudomonadati</taxon>
        <taxon>Pseudomonadota</taxon>
        <taxon>Alphaproteobacteria</taxon>
        <taxon>Rhodobacterales</taxon>
        <taxon>Paracoccaceae</taxon>
        <taxon>Amaricoccus</taxon>
    </lineage>
</organism>
<evidence type="ECO:0000313" key="4">
    <source>
        <dbReference type="EMBL" id="TPE47985.1"/>
    </source>
</evidence>
<accession>A0A501WHS6</accession>
<protein>
    <submittedName>
        <fullName evidence="4">Fucose isomerase</fullName>
    </submittedName>
</protein>
<gene>
    <name evidence="4" type="ORF">FJM51_19130</name>
</gene>
<evidence type="ECO:0000313" key="5">
    <source>
        <dbReference type="Proteomes" id="UP000319255"/>
    </source>
</evidence>
<dbReference type="InterPro" id="IPR009015">
    <property type="entry name" value="Fucose_isomerase_N/cen_sf"/>
</dbReference>
<dbReference type="GO" id="GO:0008736">
    <property type="term" value="F:L-fucose isomerase activity"/>
    <property type="evidence" value="ECO:0007669"/>
    <property type="project" value="InterPro"/>
</dbReference>
<evidence type="ECO:0000259" key="3">
    <source>
        <dbReference type="Pfam" id="PF02952"/>
    </source>
</evidence>
<proteinExistence type="predicted"/>
<dbReference type="Proteomes" id="UP000319255">
    <property type="component" value="Unassembled WGS sequence"/>
</dbReference>
<dbReference type="SUPFAM" id="SSF53743">
    <property type="entry name" value="FucI/AraA N-terminal and middle domains"/>
    <property type="match status" value="1"/>
</dbReference>